<name>A0AAD9LCW3_9STRA</name>
<feature type="compositionally biased region" description="Basic and acidic residues" evidence="1">
    <location>
        <begin position="237"/>
        <end position="253"/>
    </location>
</feature>
<protein>
    <submittedName>
        <fullName evidence="3">Uncharacterized protein</fullName>
    </submittedName>
</protein>
<dbReference type="AlphaFoldDB" id="A0AAD9LCW3"/>
<dbReference type="EMBL" id="JASMQC010000036">
    <property type="protein sequence ID" value="KAK1930877.1"/>
    <property type="molecule type" value="Genomic_DNA"/>
</dbReference>
<evidence type="ECO:0000256" key="2">
    <source>
        <dbReference type="SAM" id="Phobius"/>
    </source>
</evidence>
<keyword evidence="2" id="KW-1133">Transmembrane helix</keyword>
<accession>A0AAD9LCW3</accession>
<feature type="transmembrane region" description="Helical" evidence="2">
    <location>
        <begin position="68"/>
        <end position="89"/>
    </location>
</feature>
<proteinExistence type="predicted"/>
<keyword evidence="2" id="KW-0472">Membrane</keyword>
<comment type="caution">
    <text evidence="3">The sequence shown here is derived from an EMBL/GenBank/DDBJ whole genome shotgun (WGS) entry which is preliminary data.</text>
</comment>
<dbReference type="Proteomes" id="UP001259832">
    <property type="component" value="Unassembled WGS sequence"/>
</dbReference>
<evidence type="ECO:0000313" key="3">
    <source>
        <dbReference type="EMBL" id="KAK1930877.1"/>
    </source>
</evidence>
<feature type="region of interest" description="Disordered" evidence="1">
    <location>
        <begin position="213"/>
        <end position="253"/>
    </location>
</feature>
<evidence type="ECO:0000313" key="4">
    <source>
        <dbReference type="Proteomes" id="UP001259832"/>
    </source>
</evidence>
<keyword evidence="2" id="KW-0812">Transmembrane</keyword>
<feature type="transmembrane region" description="Helical" evidence="2">
    <location>
        <begin position="258"/>
        <end position="278"/>
    </location>
</feature>
<organism evidence="3 4">
    <name type="scientific">Phytophthora citrophthora</name>
    <dbReference type="NCBI Taxonomy" id="4793"/>
    <lineage>
        <taxon>Eukaryota</taxon>
        <taxon>Sar</taxon>
        <taxon>Stramenopiles</taxon>
        <taxon>Oomycota</taxon>
        <taxon>Peronosporomycetes</taxon>
        <taxon>Peronosporales</taxon>
        <taxon>Peronosporaceae</taxon>
        <taxon>Phytophthora</taxon>
    </lineage>
</organism>
<reference evidence="3" key="1">
    <citation type="submission" date="2023-08" db="EMBL/GenBank/DDBJ databases">
        <title>Reference Genome Resource for the Citrus Pathogen Phytophthora citrophthora.</title>
        <authorList>
            <person name="Moller H."/>
            <person name="Coetzee B."/>
            <person name="Rose L.J."/>
            <person name="Van Niekerk J.M."/>
        </authorList>
    </citation>
    <scope>NUCLEOTIDE SEQUENCE</scope>
    <source>
        <strain evidence="3">STE-U-9442</strain>
    </source>
</reference>
<gene>
    <name evidence="3" type="ORF">P3T76_013466</name>
</gene>
<evidence type="ECO:0000256" key="1">
    <source>
        <dbReference type="SAM" id="MobiDB-lite"/>
    </source>
</evidence>
<sequence length="327" mass="37197">MVRLGLSDSMRSTVSVEDMVSLNTATDRQPPSRPDVESVAAVTEVSDEQQTQTKAVLLNPLRRIRGSLLAFILLFVGIKVLSLSISTWMKSSSHNGLQFERLERSIELLGRDTSKMEISANRLLHSVQEAHVAASGRTEKLQNIVKQGFEEQMKMQIQENEQVMNDVLQYYRQQEKKIMETRERLMKMNITLPVEVAVRAMPEALEQVRQKLLGQEEDQESSRDGIVEGPPSFSEKSSLHDNDVQEISNERRREEQSMSYGSFFFYIFVIGSSAGYLWNAVSDAGKTKLVDEKWEWSPIPTILTRLKELIGSVVVRPPEFWIEGSIC</sequence>
<keyword evidence="4" id="KW-1185">Reference proteome</keyword>